<keyword evidence="4" id="KW-1185">Reference proteome</keyword>
<accession>A0A1B1S8D5</accession>
<protein>
    <submittedName>
        <fullName evidence="3">Uncharacterized protein</fullName>
    </submittedName>
</protein>
<dbReference type="STRING" id="1796646.A4V02_04555"/>
<proteinExistence type="predicted"/>
<dbReference type="RefSeq" id="WP_016564623.1">
    <property type="nucleotide sequence ID" value="NZ_CAJTCT010000030.1"/>
</dbReference>
<keyword evidence="2" id="KW-0812">Transmembrane</keyword>
<evidence type="ECO:0000313" key="3">
    <source>
        <dbReference type="EMBL" id="ANU63057.1"/>
    </source>
</evidence>
<feature type="transmembrane region" description="Helical" evidence="2">
    <location>
        <begin position="158"/>
        <end position="178"/>
    </location>
</feature>
<dbReference type="KEGG" id="pary:A4V02_04555"/>
<organism evidence="3 4">
    <name type="scientific">Muribaculum intestinale</name>
    <dbReference type="NCBI Taxonomy" id="1796646"/>
    <lineage>
        <taxon>Bacteria</taxon>
        <taxon>Pseudomonadati</taxon>
        <taxon>Bacteroidota</taxon>
        <taxon>Bacteroidia</taxon>
        <taxon>Bacteroidales</taxon>
        <taxon>Muribaculaceae</taxon>
        <taxon>Muribaculum</taxon>
    </lineage>
</organism>
<accession>A0A1Z2XKA4</accession>
<reference evidence="4" key="1">
    <citation type="submission" date="2016-04" db="EMBL/GenBank/DDBJ databases">
        <title>Complete Genome Sequences of Twelve Strains of a Stable Defined Moderately Diverse Mouse Microbiota 2 (sDMDMm2).</title>
        <authorList>
            <person name="Uchimura Y."/>
            <person name="Wyss M."/>
            <person name="Brugiroux S."/>
            <person name="Limenitakis J.P."/>
            <person name="Stecher B."/>
            <person name="McCoy K.D."/>
            <person name="Macpherson A.J."/>
        </authorList>
    </citation>
    <scope>NUCLEOTIDE SEQUENCE [LARGE SCALE GENOMIC DNA]</scope>
    <source>
        <strain evidence="4">YL27</strain>
    </source>
</reference>
<evidence type="ECO:0000256" key="2">
    <source>
        <dbReference type="SAM" id="Phobius"/>
    </source>
</evidence>
<evidence type="ECO:0000256" key="1">
    <source>
        <dbReference type="SAM" id="Coils"/>
    </source>
</evidence>
<keyword evidence="2" id="KW-0472">Membrane</keyword>
<keyword evidence="1" id="KW-0175">Coiled coil</keyword>
<name>A0A1B1S8D5_9BACT</name>
<feature type="coiled-coil region" evidence="1">
    <location>
        <begin position="1"/>
        <end position="35"/>
    </location>
</feature>
<gene>
    <name evidence="3" type="ORF">A4V02_04555</name>
</gene>
<dbReference type="EMBL" id="CP015402">
    <property type="protein sequence ID" value="ANU63057.1"/>
    <property type="molecule type" value="Genomic_DNA"/>
</dbReference>
<dbReference type="AlphaFoldDB" id="A0A1B1S8D5"/>
<evidence type="ECO:0000313" key="4">
    <source>
        <dbReference type="Proteomes" id="UP000186351"/>
    </source>
</evidence>
<dbReference type="Proteomes" id="UP000186351">
    <property type="component" value="Chromosome"/>
</dbReference>
<keyword evidence="2" id="KW-1133">Transmembrane helix</keyword>
<dbReference type="OrthoDB" id="1093887at2"/>
<sequence length="250" mass="28258">MSKLYDDVKKQGEQIDDLQKKVTGHDTRIETLETQAMATPTNSDAPMPNVTVSIPDNIATTENISDLVDDAIERNTEVMTNAITQLYTTVLPKQSAAEPSPAAISNEQIRKIAQEAADKASEKAMTIRYDKLDAAADTVMHRLYNLVNGAIWAAIPRWVYIVFAVAVLAAGGFGYGFFYMLNENSKLKDVEWLYRYERGLNRDLNVVMHRERQMLHGTSHEVDSLKSLIRHHEQRTNADTTFIYFYPSNL</sequence>
<dbReference type="GeneID" id="65536119"/>